<feature type="compositionally biased region" description="Low complexity" evidence="1">
    <location>
        <begin position="15"/>
        <end position="29"/>
    </location>
</feature>
<dbReference type="EMBL" id="QDEB01002658">
    <property type="protein sequence ID" value="RZC43020.1"/>
    <property type="molecule type" value="Genomic_DNA"/>
</dbReference>
<comment type="caution">
    <text evidence="2">The sequence shown here is derived from an EMBL/GenBank/DDBJ whole genome shotgun (WGS) entry which is preliminary data.</text>
</comment>
<accession>A0A482WCY2</accession>
<evidence type="ECO:0000313" key="2">
    <source>
        <dbReference type="EMBL" id="RZC43020.1"/>
    </source>
</evidence>
<sequence>MSYYKPSFSQTAAMTRGRGYSPRGSYRGSSGRGSSWGGGRGGYTPRGGGGSRFDSSFSNSFDSRSKYGSSSERYSGSRGHDDFRKSYRMVSRKFMLNVPLVHVTIVLMVDMDRVQVDMIQAIQNAEVFQVTDILHRFHEEMNFVDRLVLQEEDTEDVSVLEAHGA</sequence>
<feature type="region of interest" description="Disordered" evidence="1">
    <location>
        <begin position="1"/>
        <end position="79"/>
    </location>
</feature>
<dbReference type="AlphaFoldDB" id="A0A482WCY2"/>
<feature type="compositionally biased region" description="Low complexity" evidence="1">
    <location>
        <begin position="52"/>
        <end position="77"/>
    </location>
</feature>
<name>A0A482WCY2_ASBVE</name>
<reference evidence="2 3" key="1">
    <citation type="submission" date="2017-03" db="EMBL/GenBank/DDBJ databases">
        <title>Genome of the blue death feigning beetle - Asbolus verrucosus.</title>
        <authorList>
            <person name="Rider S.D."/>
        </authorList>
    </citation>
    <scope>NUCLEOTIDE SEQUENCE [LARGE SCALE GENOMIC DNA]</scope>
    <source>
        <strain evidence="2">Butters</strain>
        <tissue evidence="2">Head and leg muscle</tissue>
    </source>
</reference>
<evidence type="ECO:0000256" key="1">
    <source>
        <dbReference type="SAM" id="MobiDB-lite"/>
    </source>
</evidence>
<gene>
    <name evidence="2" type="ORF">BDFB_003520</name>
</gene>
<dbReference type="Proteomes" id="UP000292052">
    <property type="component" value="Unassembled WGS sequence"/>
</dbReference>
<keyword evidence="3" id="KW-1185">Reference proteome</keyword>
<proteinExistence type="predicted"/>
<evidence type="ECO:0000313" key="3">
    <source>
        <dbReference type="Proteomes" id="UP000292052"/>
    </source>
</evidence>
<dbReference type="OrthoDB" id="10538121at2759"/>
<protein>
    <submittedName>
        <fullName evidence="2">Uncharacterized protein</fullName>
    </submittedName>
</protein>
<feature type="compositionally biased region" description="Gly residues" evidence="1">
    <location>
        <begin position="30"/>
        <end position="51"/>
    </location>
</feature>
<organism evidence="2 3">
    <name type="scientific">Asbolus verrucosus</name>
    <name type="common">Desert ironclad beetle</name>
    <dbReference type="NCBI Taxonomy" id="1661398"/>
    <lineage>
        <taxon>Eukaryota</taxon>
        <taxon>Metazoa</taxon>
        <taxon>Ecdysozoa</taxon>
        <taxon>Arthropoda</taxon>
        <taxon>Hexapoda</taxon>
        <taxon>Insecta</taxon>
        <taxon>Pterygota</taxon>
        <taxon>Neoptera</taxon>
        <taxon>Endopterygota</taxon>
        <taxon>Coleoptera</taxon>
        <taxon>Polyphaga</taxon>
        <taxon>Cucujiformia</taxon>
        <taxon>Tenebrionidae</taxon>
        <taxon>Pimeliinae</taxon>
        <taxon>Asbolus</taxon>
    </lineage>
</organism>